<reference evidence="1" key="1">
    <citation type="submission" date="2021-02" db="EMBL/GenBank/DDBJ databases">
        <title>PHA producing bacteria isolated from coastal sediment in Guangdong, Shenzhen.</title>
        <authorList>
            <person name="Zheng W."/>
            <person name="Yu S."/>
            <person name="Huang Y."/>
        </authorList>
    </citation>
    <scope>NUCLEOTIDE SEQUENCE</scope>
    <source>
        <strain evidence="1">TN14-10</strain>
    </source>
</reference>
<evidence type="ECO:0000313" key="1">
    <source>
        <dbReference type="EMBL" id="MBN7796289.1"/>
    </source>
</evidence>
<evidence type="ECO:0000313" key="2">
    <source>
        <dbReference type="Proteomes" id="UP000664303"/>
    </source>
</evidence>
<name>A0A939II71_9GAMM</name>
<dbReference type="Gene3D" id="3.40.1350.10">
    <property type="match status" value="1"/>
</dbReference>
<dbReference type="AlphaFoldDB" id="A0A939II71"/>
<organism evidence="1 2">
    <name type="scientific">Parahaliea mediterranea</name>
    <dbReference type="NCBI Taxonomy" id="651086"/>
    <lineage>
        <taxon>Bacteria</taxon>
        <taxon>Pseudomonadati</taxon>
        <taxon>Pseudomonadota</taxon>
        <taxon>Gammaproteobacteria</taxon>
        <taxon>Cellvibrionales</taxon>
        <taxon>Halieaceae</taxon>
        <taxon>Parahaliea</taxon>
    </lineage>
</organism>
<accession>A0A939II71</accession>
<sequence length="276" mass="31627">MQNIQTLELVSIRDHGLDEYWLQDYISQSPACLGLGDLELVSKEKKQSSGGRLDILMKGSDEELYEIEVMLGETDETHIIRTIEYWDIEKKKRPKRQHTAVLVAEKINTRFYNVINLLSHSVPMIGIQANLYRVGDEVSMIFTKIIDSFEEPEIEEEGEILHGFEFLKGKSPETAQVIETLTPIIVSTCSDNRINHRKNGATIFIGGTKKMTVARRGNKQASVQYKVSDEDRTAIEELLDSNTISYDYKNGYVRIWLTPATLNEHIEVHRQIIEKL</sequence>
<dbReference type="EMBL" id="JAFKCZ010000004">
    <property type="protein sequence ID" value="MBN7796289.1"/>
    <property type="molecule type" value="Genomic_DNA"/>
</dbReference>
<comment type="caution">
    <text evidence="1">The sequence shown here is derived from an EMBL/GenBank/DDBJ whole genome shotgun (WGS) entry which is preliminary data.</text>
</comment>
<proteinExistence type="predicted"/>
<dbReference type="GO" id="GO:0003676">
    <property type="term" value="F:nucleic acid binding"/>
    <property type="evidence" value="ECO:0007669"/>
    <property type="project" value="InterPro"/>
</dbReference>
<gene>
    <name evidence="1" type="ORF">JYP50_06795</name>
</gene>
<protein>
    <submittedName>
        <fullName evidence="1">Uncharacterized protein</fullName>
    </submittedName>
</protein>
<dbReference type="InterPro" id="IPR011856">
    <property type="entry name" value="tRNA_endonuc-like_dom_sf"/>
</dbReference>
<dbReference type="RefSeq" id="WP_206559727.1">
    <property type="nucleotide sequence ID" value="NZ_JAFKCZ010000004.1"/>
</dbReference>
<keyword evidence="2" id="KW-1185">Reference proteome</keyword>
<dbReference type="Proteomes" id="UP000664303">
    <property type="component" value="Unassembled WGS sequence"/>
</dbReference>